<reference evidence="2 3" key="1">
    <citation type="submission" date="2010-08" db="EMBL/GenBank/DDBJ databases">
        <authorList>
            <person name="Weinstock G."/>
            <person name="Sodergren E."/>
            <person name="Clifton S."/>
            <person name="Fulton L."/>
            <person name="Fulton B."/>
            <person name="Courtney L."/>
            <person name="Fronick C."/>
            <person name="Harrison M."/>
            <person name="Strong C."/>
            <person name="Farmer C."/>
            <person name="Delahaunty K."/>
            <person name="Markovic C."/>
            <person name="Hall O."/>
            <person name="Minx P."/>
            <person name="Tomlinson C."/>
            <person name="Mitreva M."/>
            <person name="Hou S."/>
            <person name="Chen J."/>
            <person name="Wollam A."/>
            <person name="Pepin K.H."/>
            <person name="Johnson M."/>
            <person name="Bhonagiri V."/>
            <person name="Zhang X."/>
            <person name="Suruliraj S."/>
            <person name="Warren W."/>
            <person name="Chinwalla A."/>
            <person name="Mardis E.R."/>
            <person name="Wilson R.K."/>
        </authorList>
    </citation>
    <scope>NUCLEOTIDE SEQUENCE [LARGE SCALE GENOMIC DNA]</scope>
    <source>
        <strain evidence="2 3">F0399</strain>
    </source>
</reference>
<dbReference type="Proteomes" id="UP000004633">
    <property type="component" value="Unassembled WGS sequence"/>
</dbReference>
<name>E7N427_9FIRM</name>
<proteinExistence type="predicted"/>
<dbReference type="EMBL" id="AECV01000041">
    <property type="protein sequence ID" value="EFW29068.1"/>
    <property type="molecule type" value="Genomic_DNA"/>
</dbReference>
<evidence type="ECO:0000256" key="1">
    <source>
        <dbReference type="SAM" id="MobiDB-lite"/>
    </source>
</evidence>
<comment type="caution">
    <text evidence="2">The sequence shown here is derived from an EMBL/GenBank/DDBJ whole genome shotgun (WGS) entry which is preliminary data.</text>
</comment>
<organism evidence="2 3">
    <name type="scientific">Selenomonas artemidis F0399</name>
    <dbReference type="NCBI Taxonomy" id="749551"/>
    <lineage>
        <taxon>Bacteria</taxon>
        <taxon>Bacillati</taxon>
        <taxon>Bacillota</taxon>
        <taxon>Negativicutes</taxon>
        <taxon>Selenomonadales</taxon>
        <taxon>Selenomonadaceae</taxon>
        <taxon>Selenomonas</taxon>
    </lineage>
</organism>
<sequence>MIEKGTDYIELAAALMTVGEGLYKLGKWLEERKTEKESKEKSEKKKPRSRKRRKRK</sequence>
<evidence type="ECO:0000313" key="3">
    <source>
        <dbReference type="Proteomes" id="UP000004633"/>
    </source>
</evidence>
<dbReference type="STRING" id="749551.HMPREF9555_01768"/>
<feature type="compositionally biased region" description="Basic and acidic residues" evidence="1">
    <location>
        <begin position="32"/>
        <end position="43"/>
    </location>
</feature>
<gene>
    <name evidence="2" type="ORF">HMPREF9555_01768</name>
</gene>
<dbReference type="AlphaFoldDB" id="E7N427"/>
<keyword evidence="3" id="KW-1185">Reference proteome</keyword>
<evidence type="ECO:0000313" key="2">
    <source>
        <dbReference type="EMBL" id="EFW29068.1"/>
    </source>
</evidence>
<feature type="compositionally biased region" description="Basic residues" evidence="1">
    <location>
        <begin position="44"/>
        <end position="56"/>
    </location>
</feature>
<dbReference type="HOGENOM" id="CLU_3011767_0_0_9"/>
<accession>E7N427</accession>
<protein>
    <submittedName>
        <fullName evidence="2">Uncharacterized protein</fullName>
    </submittedName>
</protein>
<dbReference type="RefSeq" id="WP_009350416.1">
    <property type="nucleotide sequence ID" value="NZ_GL638151.1"/>
</dbReference>
<feature type="region of interest" description="Disordered" evidence="1">
    <location>
        <begin position="32"/>
        <end position="56"/>
    </location>
</feature>